<evidence type="ECO:0000256" key="1">
    <source>
        <dbReference type="SAM" id="SignalP"/>
    </source>
</evidence>
<dbReference type="EMBL" id="PNYB01000009">
    <property type="protein sequence ID" value="PMS24683.1"/>
    <property type="molecule type" value="Genomic_DNA"/>
</dbReference>
<gene>
    <name evidence="2" type="ORF">C0Z19_12795</name>
</gene>
<feature type="signal peptide" evidence="1">
    <location>
        <begin position="1"/>
        <end position="23"/>
    </location>
</feature>
<sequence length="119" mass="12332">MKAFSLATAVIALSITLTGCGSAQQSGTSARASDAPMVFSSARSPRSIANCLSSRLTGVDRRMGAGYTELGLGRSANGYAWLVTLKPSAVGSNVTVEKVIDNDSVSEPELRFAIARCTT</sequence>
<keyword evidence="1" id="KW-0732">Signal</keyword>
<reference evidence="2 3" key="1">
    <citation type="submission" date="2018-01" db="EMBL/GenBank/DDBJ databases">
        <title>Whole genome analyses suggest that Burkholderia sensu lato contains two further novel genera in the rhizoxinica-symbiotica group Mycetohabitans gen. nov., and Trinickia gen. nov.: implications for the evolution of diazotrophy and nodulation in the Burkholderiaceae.</title>
        <authorList>
            <person name="Estrada-de los Santos P."/>
            <person name="Palmer M."/>
            <person name="Chavez-Ramirez B."/>
            <person name="Beukes C."/>
            <person name="Steenkamp E.T."/>
            <person name="Hirsch A.M."/>
            <person name="Manyaka P."/>
            <person name="Maluk M."/>
            <person name="Lafos M."/>
            <person name="Crook M."/>
            <person name="Gross E."/>
            <person name="Simon M.F."/>
            <person name="Bueno dos Reis Junior F."/>
            <person name="Poole P.S."/>
            <person name="Venter S.N."/>
            <person name="James E.K."/>
        </authorList>
    </citation>
    <scope>NUCLEOTIDE SEQUENCE [LARGE SCALE GENOMIC DNA]</scope>
    <source>
        <strain evidence="2 3">GP25-8</strain>
    </source>
</reference>
<dbReference type="PROSITE" id="PS51257">
    <property type="entry name" value="PROKAR_LIPOPROTEIN"/>
    <property type="match status" value="1"/>
</dbReference>
<protein>
    <recommendedName>
        <fullName evidence="4">Sugar ABC transporter ATPase</fullName>
    </recommendedName>
</protein>
<dbReference type="Proteomes" id="UP000235347">
    <property type="component" value="Unassembled WGS sequence"/>
</dbReference>
<evidence type="ECO:0008006" key="4">
    <source>
        <dbReference type="Google" id="ProtNLM"/>
    </source>
</evidence>
<dbReference type="RefSeq" id="WP_102610199.1">
    <property type="nucleotide sequence ID" value="NZ_CADIKD010000003.1"/>
</dbReference>
<dbReference type="AlphaFoldDB" id="A0A2N7W5L2"/>
<feature type="chain" id="PRO_5014653329" description="Sugar ABC transporter ATPase" evidence="1">
    <location>
        <begin position="24"/>
        <end position="119"/>
    </location>
</feature>
<keyword evidence="3" id="KW-1185">Reference proteome</keyword>
<accession>A0A2N7W5L2</accession>
<comment type="caution">
    <text evidence="2">The sequence shown here is derived from an EMBL/GenBank/DDBJ whole genome shotgun (WGS) entry which is preliminary data.</text>
</comment>
<organism evidence="2 3">
    <name type="scientific">Trinickia soli</name>
    <dbReference type="NCBI Taxonomy" id="380675"/>
    <lineage>
        <taxon>Bacteria</taxon>
        <taxon>Pseudomonadati</taxon>
        <taxon>Pseudomonadota</taxon>
        <taxon>Betaproteobacteria</taxon>
        <taxon>Burkholderiales</taxon>
        <taxon>Burkholderiaceae</taxon>
        <taxon>Trinickia</taxon>
    </lineage>
</organism>
<evidence type="ECO:0000313" key="3">
    <source>
        <dbReference type="Proteomes" id="UP000235347"/>
    </source>
</evidence>
<evidence type="ECO:0000313" key="2">
    <source>
        <dbReference type="EMBL" id="PMS24683.1"/>
    </source>
</evidence>
<name>A0A2N7W5L2_9BURK</name>
<proteinExistence type="predicted"/>